<name>A0A433D1Z9_9FUNG</name>
<accession>A0A433D1Z9</accession>
<dbReference type="AlphaFoldDB" id="A0A433D1Z9"/>
<reference evidence="1 2" key="1">
    <citation type="journal article" date="2018" name="New Phytol.">
        <title>Phylogenomics of Endogonaceae and evolution of mycorrhizas within Mucoromycota.</title>
        <authorList>
            <person name="Chang Y."/>
            <person name="Desiro A."/>
            <person name="Na H."/>
            <person name="Sandor L."/>
            <person name="Lipzen A."/>
            <person name="Clum A."/>
            <person name="Barry K."/>
            <person name="Grigoriev I.V."/>
            <person name="Martin F.M."/>
            <person name="Stajich J.E."/>
            <person name="Smith M.E."/>
            <person name="Bonito G."/>
            <person name="Spatafora J.W."/>
        </authorList>
    </citation>
    <scope>NUCLEOTIDE SEQUENCE [LARGE SCALE GENOMIC DNA]</scope>
    <source>
        <strain evidence="1 2">GMNB39</strain>
    </source>
</reference>
<sequence length="128" mass="14493">MIVSAFTDAYSHSPSYEERLKNSARGYSVGYWDARTGLFPTFHSYPSPPDPHTENTPAHVPHLRQVLRFPPTITGITISLIARPLSHHGTHYLHRCKGFDDTGRHGQDRQYIHCKTTLLIGEILQLST</sequence>
<keyword evidence="2" id="KW-1185">Reference proteome</keyword>
<evidence type="ECO:0000313" key="2">
    <source>
        <dbReference type="Proteomes" id="UP000268093"/>
    </source>
</evidence>
<evidence type="ECO:0000313" key="1">
    <source>
        <dbReference type="EMBL" id="RUP44867.1"/>
    </source>
</evidence>
<dbReference type="Proteomes" id="UP000268093">
    <property type="component" value="Unassembled WGS sequence"/>
</dbReference>
<protein>
    <submittedName>
        <fullName evidence="1">Uncharacterized protein</fullName>
    </submittedName>
</protein>
<proteinExistence type="predicted"/>
<dbReference type="EMBL" id="RBNI01008228">
    <property type="protein sequence ID" value="RUP44867.1"/>
    <property type="molecule type" value="Genomic_DNA"/>
</dbReference>
<organism evidence="1 2">
    <name type="scientific">Jimgerdemannia flammicorona</name>
    <dbReference type="NCBI Taxonomy" id="994334"/>
    <lineage>
        <taxon>Eukaryota</taxon>
        <taxon>Fungi</taxon>
        <taxon>Fungi incertae sedis</taxon>
        <taxon>Mucoromycota</taxon>
        <taxon>Mucoromycotina</taxon>
        <taxon>Endogonomycetes</taxon>
        <taxon>Endogonales</taxon>
        <taxon>Endogonaceae</taxon>
        <taxon>Jimgerdemannia</taxon>
    </lineage>
</organism>
<comment type="caution">
    <text evidence="1">The sequence shown here is derived from an EMBL/GenBank/DDBJ whole genome shotgun (WGS) entry which is preliminary data.</text>
</comment>
<gene>
    <name evidence="1" type="ORF">BC936DRAFT_148920</name>
</gene>